<keyword evidence="8" id="KW-1185">Reference proteome</keyword>
<dbReference type="SMART" id="SM00363">
    <property type="entry name" value="S4"/>
    <property type="match status" value="1"/>
</dbReference>
<comment type="similarity">
    <text evidence="1 4">Belongs to the HSP15 family.</text>
</comment>
<organism evidence="7 8">
    <name type="scientific">Marinobacter daqiaonensis</name>
    <dbReference type="NCBI Taxonomy" id="650891"/>
    <lineage>
        <taxon>Bacteria</taxon>
        <taxon>Pseudomonadati</taxon>
        <taxon>Pseudomonadota</taxon>
        <taxon>Gammaproteobacteria</taxon>
        <taxon>Pseudomonadales</taxon>
        <taxon>Marinobacteraceae</taxon>
        <taxon>Marinobacter</taxon>
    </lineage>
</organism>
<dbReference type="GO" id="GO:0003677">
    <property type="term" value="F:DNA binding"/>
    <property type="evidence" value="ECO:0007669"/>
    <property type="project" value="UniProtKB-KW"/>
</dbReference>
<dbReference type="InterPro" id="IPR002942">
    <property type="entry name" value="S4_RNA-bd"/>
</dbReference>
<evidence type="ECO:0000256" key="1">
    <source>
        <dbReference type="ARBA" id="ARBA00008396"/>
    </source>
</evidence>
<dbReference type="SUPFAM" id="SSF55174">
    <property type="entry name" value="Alpha-L RNA-binding motif"/>
    <property type="match status" value="1"/>
</dbReference>
<dbReference type="NCBIfam" id="NF007673">
    <property type="entry name" value="PRK10348.1"/>
    <property type="match status" value="1"/>
</dbReference>
<evidence type="ECO:0000313" key="8">
    <source>
        <dbReference type="Proteomes" id="UP000198644"/>
    </source>
</evidence>
<dbReference type="Pfam" id="PF01479">
    <property type="entry name" value="S4"/>
    <property type="match status" value="1"/>
</dbReference>
<dbReference type="EMBL" id="FOYW01000001">
    <property type="protein sequence ID" value="SFR62978.1"/>
    <property type="molecule type" value="Genomic_DNA"/>
</dbReference>
<protein>
    <recommendedName>
        <fullName evidence="4">Heat shock protein 15</fullName>
    </recommendedName>
</protein>
<dbReference type="OrthoDB" id="9797176at2"/>
<dbReference type="RefSeq" id="WP_092011493.1">
    <property type="nucleotide sequence ID" value="NZ_FOYW01000001.1"/>
</dbReference>
<dbReference type="Proteomes" id="UP000198644">
    <property type="component" value="Unassembled WGS sequence"/>
</dbReference>
<feature type="domain" description="RNA-binding S4" evidence="6">
    <location>
        <begin position="17"/>
        <end position="80"/>
    </location>
</feature>
<evidence type="ECO:0000256" key="2">
    <source>
        <dbReference type="ARBA" id="ARBA00022884"/>
    </source>
</evidence>
<dbReference type="STRING" id="650891.SAMN05216203_1958"/>
<dbReference type="AlphaFoldDB" id="A0A1I6I8L3"/>
<evidence type="ECO:0000313" key="7">
    <source>
        <dbReference type="EMBL" id="SFR62978.1"/>
    </source>
</evidence>
<dbReference type="GO" id="GO:0034605">
    <property type="term" value="P:cellular response to heat"/>
    <property type="evidence" value="ECO:0007669"/>
    <property type="project" value="InterPro"/>
</dbReference>
<evidence type="ECO:0000256" key="3">
    <source>
        <dbReference type="ARBA" id="ARBA00023125"/>
    </source>
</evidence>
<evidence type="ECO:0000256" key="5">
    <source>
        <dbReference type="SAM" id="MobiDB-lite"/>
    </source>
</evidence>
<sequence length="141" mass="16446">MSQKRTETQAGSGKLQVRLDKWLWAARFFKTRTLAKEAIEGGKVHYNEQRSKPGKIVEVGALLKLRLGSQEKVVIIDDITDRRRGAPEAQTLYHETEDSIRRREDLAWQRKTLQAAQLPPARRPNKKDRRDIRKFREEQGL</sequence>
<feature type="region of interest" description="Disordered" evidence="5">
    <location>
        <begin position="113"/>
        <end position="141"/>
    </location>
</feature>
<proteinExistence type="inferred from homology"/>
<keyword evidence="7" id="KW-0346">Stress response</keyword>
<feature type="compositionally biased region" description="Basic and acidic residues" evidence="5">
    <location>
        <begin position="128"/>
        <end position="141"/>
    </location>
</feature>
<name>A0A1I6I8L3_9GAMM</name>
<dbReference type="PIRSF" id="PIRSF016821">
    <property type="entry name" value="HSP15"/>
    <property type="match status" value="1"/>
</dbReference>
<dbReference type="PROSITE" id="PS50889">
    <property type="entry name" value="S4"/>
    <property type="match status" value="1"/>
</dbReference>
<dbReference type="InterPro" id="IPR025708">
    <property type="entry name" value="HSP15"/>
</dbReference>
<keyword evidence="3 4" id="KW-0238">DNA-binding</keyword>
<dbReference type="Gene3D" id="3.10.290.10">
    <property type="entry name" value="RNA-binding S4 domain"/>
    <property type="match status" value="1"/>
</dbReference>
<dbReference type="InterPro" id="IPR036986">
    <property type="entry name" value="S4_RNA-bd_sf"/>
</dbReference>
<evidence type="ECO:0000259" key="6">
    <source>
        <dbReference type="SMART" id="SM00363"/>
    </source>
</evidence>
<accession>A0A1I6I8L3</accession>
<evidence type="ECO:0000256" key="4">
    <source>
        <dbReference type="PIRNR" id="PIRNR016821"/>
    </source>
</evidence>
<dbReference type="CDD" id="cd00165">
    <property type="entry name" value="S4"/>
    <property type="match status" value="1"/>
</dbReference>
<reference evidence="7 8" key="1">
    <citation type="submission" date="2016-10" db="EMBL/GenBank/DDBJ databases">
        <authorList>
            <person name="de Groot N.N."/>
        </authorList>
    </citation>
    <scope>NUCLEOTIDE SEQUENCE [LARGE SCALE GENOMIC DNA]</scope>
    <source>
        <strain evidence="7 8">CGMCC 1.9167</strain>
    </source>
</reference>
<gene>
    <name evidence="7" type="ORF">SAMN05216203_1958</name>
</gene>
<dbReference type="GO" id="GO:0003727">
    <property type="term" value="F:single-stranded RNA binding"/>
    <property type="evidence" value="ECO:0007669"/>
    <property type="project" value="InterPro"/>
</dbReference>
<keyword evidence="2 4" id="KW-0694">RNA-binding</keyword>
<dbReference type="GO" id="GO:0043023">
    <property type="term" value="F:ribosomal large subunit binding"/>
    <property type="evidence" value="ECO:0007669"/>
    <property type="project" value="InterPro"/>
</dbReference>